<accession>A0ABU7ZFY1</accession>
<gene>
    <name evidence="1" type="ORF">V6W77_08680</name>
</gene>
<protein>
    <submittedName>
        <fullName evidence="1">Alpha-2,8-polysialyltransferase family protein</fullName>
    </submittedName>
</protein>
<dbReference type="Pfam" id="PF07388">
    <property type="entry name" value="A-2_8-polyST"/>
    <property type="match status" value="1"/>
</dbReference>
<keyword evidence="2" id="KW-1185">Reference proteome</keyword>
<reference evidence="1" key="1">
    <citation type="submission" date="2023-12" db="EMBL/GenBank/DDBJ databases">
        <title>Mannheima indologenes sp. nov. proposed for Clade V organisms of Mannheimia.</title>
        <authorList>
            <person name="Christensen H."/>
        </authorList>
    </citation>
    <scope>NUCLEOTIDE SEQUENCE</scope>
    <source>
        <strain evidence="1">M14.4</strain>
    </source>
</reference>
<sequence length="401" mass="47371">MKKKLKKTIKFYSHPIRFFKDSWLFKHQHLEEQHKTKNLFVISHLGQLAQVEALIKKEAFLNCVLVILYTRKNRKMPELTRKNANKLLFRRVLLLEIPTYPNKIYIKNLMQMNNSYQRMIDEIKPHRLFVFSFEKHYGMLLAYAEKKKIEVNLIEEGTATYKYDSIEEANEKIKNSFSFKEKLKARLILTLPLLSDLRPSLSVYNRFNTIYSVDSKALEKVFFAKNYKYFFLYENIETDVLVKSIQQKYKITSQDIIFLNQRYPFPVNIYADILIDILKSHKPSGSKVFLKLHPKDTEELKAALKNAINEEHLIPQFVLIEESGFLVENLIHFTKPKQVIALTSTGLVYAPKTSQETEAISIYPLLRQKMLEKIPYSDSVFKESDEHFHILQKFSGIHFLE</sequence>
<proteinExistence type="predicted"/>
<evidence type="ECO:0000313" key="1">
    <source>
        <dbReference type="EMBL" id="MEG9476346.1"/>
    </source>
</evidence>
<dbReference type="InterPro" id="IPR010866">
    <property type="entry name" value="A-2_8-polyST"/>
</dbReference>
<dbReference type="EMBL" id="JBAJJM010000012">
    <property type="protein sequence ID" value="MEG9476346.1"/>
    <property type="molecule type" value="Genomic_DNA"/>
</dbReference>
<name>A0ABU7ZFY1_9PAST</name>
<dbReference type="Proteomes" id="UP001432017">
    <property type="component" value="Unassembled WGS sequence"/>
</dbReference>
<organism evidence="1 2">
    <name type="scientific">Mannheimia indoligenes</name>
    <dbReference type="NCBI Taxonomy" id="3103145"/>
    <lineage>
        <taxon>Bacteria</taxon>
        <taxon>Pseudomonadati</taxon>
        <taxon>Pseudomonadota</taxon>
        <taxon>Gammaproteobacteria</taxon>
        <taxon>Pasteurellales</taxon>
        <taxon>Pasteurellaceae</taxon>
        <taxon>Mannheimia</taxon>
    </lineage>
</organism>
<comment type="caution">
    <text evidence="1">The sequence shown here is derived from an EMBL/GenBank/DDBJ whole genome shotgun (WGS) entry which is preliminary data.</text>
</comment>
<evidence type="ECO:0000313" key="2">
    <source>
        <dbReference type="Proteomes" id="UP001432017"/>
    </source>
</evidence>
<dbReference type="RefSeq" id="WP_334254415.1">
    <property type="nucleotide sequence ID" value="NZ_JBAJJM010000012.1"/>
</dbReference>